<keyword evidence="2" id="KW-1185">Reference proteome</keyword>
<evidence type="ECO:0000313" key="1">
    <source>
        <dbReference type="EMBL" id="PDQ21378.1"/>
    </source>
</evidence>
<gene>
    <name evidence="1" type="ORF">CN311_09375</name>
</gene>
<sequence>MQHEREIDALLSSGEAGSIIDRLMALPHPKEGARGKNEWDRAVASRFETHLARQMRSQIDGAGDHQNAA</sequence>
<dbReference type="EMBL" id="NWQG01000047">
    <property type="protein sequence ID" value="PDQ21378.1"/>
    <property type="molecule type" value="Genomic_DNA"/>
</dbReference>
<dbReference type="Proteomes" id="UP000219182">
    <property type="component" value="Unassembled WGS sequence"/>
</dbReference>
<reference evidence="1 2" key="1">
    <citation type="submission" date="2017-09" db="EMBL/GenBank/DDBJ databases">
        <title>Mesorhizobum sanjuanii sp. nov. isolated from nodules of Lotus tenuis in saline-alkaline lowlands of Flooding Pampa.</title>
        <authorList>
            <person name="Sannazzaro A.I."/>
            <person name="Torres Tejerizo G.A."/>
            <person name="Fontana F."/>
            <person name="Cumpa Velazquez L.M."/>
            <person name="Hansen L."/>
            <person name="Pistorio M."/>
            <person name="Estrella M.J."/>
        </authorList>
    </citation>
    <scope>NUCLEOTIDE SEQUENCE [LARGE SCALE GENOMIC DNA]</scope>
    <source>
        <strain evidence="1 2">BSA136</strain>
    </source>
</reference>
<comment type="caution">
    <text evidence="1">The sequence shown here is derived from an EMBL/GenBank/DDBJ whole genome shotgun (WGS) entry which is preliminary data.</text>
</comment>
<dbReference type="AlphaFoldDB" id="A0A2A6FIW8"/>
<name>A0A2A6FIW8_9HYPH</name>
<evidence type="ECO:0000313" key="2">
    <source>
        <dbReference type="Proteomes" id="UP000219182"/>
    </source>
</evidence>
<accession>A0A2A6FIW8</accession>
<proteinExistence type="predicted"/>
<dbReference type="RefSeq" id="WP_097573041.1">
    <property type="nucleotide sequence ID" value="NZ_NWQG01000047.1"/>
</dbReference>
<protein>
    <submittedName>
        <fullName evidence="1">Uncharacterized protein</fullName>
    </submittedName>
</protein>
<organism evidence="1 2">
    <name type="scientific">Mesorhizobium sanjuanii</name>
    <dbReference type="NCBI Taxonomy" id="2037900"/>
    <lineage>
        <taxon>Bacteria</taxon>
        <taxon>Pseudomonadati</taxon>
        <taxon>Pseudomonadota</taxon>
        <taxon>Alphaproteobacteria</taxon>
        <taxon>Hyphomicrobiales</taxon>
        <taxon>Phyllobacteriaceae</taxon>
        <taxon>Mesorhizobium</taxon>
    </lineage>
</organism>